<proteinExistence type="predicted"/>
<reference evidence="2 3" key="1">
    <citation type="submission" date="2015-04" db="EMBL/GenBank/DDBJ databases">
        <title>Complete genome sequence of Schizopora paradoxa KUC8140, a cosmopolitan wood degrader in East Asia.</title>
        <authorList>
            <consortium name="DOE Joint Genome Institute"/>
            <person name="Min B."/>
            <person name="Park H."/>
            <person name="Jang Y."/>
            <person name="Kim J.-J."/>
            <person name="Kim K.H."/>
            <person name="Pangilinan J."/>
            <person name="Lipzen A."/>
            <person name="Riley R."/>
            <person name="Grigoriev I.V."/>
            <person name="Spatafora J.W."/>
            <person name="Choi I.-G."/>
        </authorList>
    </citation>
    <scope>NUCLEOTIDE SEQUENCE [LARGE SCALE GENOMIC DNA]</scope>
    <source>
        <strain evidence="2 3">KUC8140</strain>
    </source>
</reference>
<gene>
    <name evidence="2" type="ORF">SCHPADRAFT_948350</name>
</gene>
<organism evidence="2 3">
    <name type="scientific">Schizopora paradoxa</name>
    <dbReference type="NCBI Taxonomy" id="27342"/>
    <lineage>
        <taxon>Eukaryota</taxon>
        <taxon>Fungi</taxon>
        <taxon>Dikarya</taxon>
        <taxon>Basidiomycota</taxon>
        <taxon>Agaricomycotina</taxon>
        <taxon>Agaricomycetes</taxon>
        <taxon>Hymenochaetales</taxon>
        <taxon>Schizoporaceae</taxon>
        <taxon>Schizopora</taxon>
    </lineage>
</organism>
<evidence type="ECO:0000256" key="1">
    <source>
        <dbReference type="SAM" id="MobiDB-lite"/>
    </source>
</evidence>
<name>A0A0H2QXT8_9AGAM</name>
<sequence>MSPPSSRALPQHPQRDATPNDDGIYRTRTTDVSASSLPTRTAEGYRILAVACELPSPSHNAHVLPPSSFEPFHIDISPYVRYRDIVDGIERRRTCSRPCTILFREAAGGGVFGIEGAEVVWWCTVSCDVSSAGERRLCVAVAVAVCKLSSSVAMSFHVTSAVDDDGMYGELASLRWSYPTDILPSRR</sequence>
<accession>A0A0H2QXT8</accession>
<feature type="region of interest" description="Disordered" evidence="1">
    <location>
        <begin position="1"/>
        <end position="36"/>
    </location>
</feature>
<protein>
    <submittedName>
        <fullName evidence="2">Uncharacterized protein</fullName>
    </submittedName>
</protein>
<keyword evidence="3" id="KW-1185">Reference proteome</keyword>
<evidence type="ECO:0000313" key="3">
    <source>
        <dbReference type="Proteomes" id="UP000053477"/>
    </source>
</evidence>
<dbReference type="InParanoid" id="A0A0H2QXT8"/>
<dbReference type="Proteomes" id="UP000053477">
    <property type="component" value="Unassembled WGS sequence"/>
</dbReference>
<evidence type="ECO:0000313" key="2">
    <source>
        <dbReference type="EMBL" id="KLO03777.1"/>
    </source>
</evidence>
<dbReference type="EMBL" id="KQ087049">
    <property type="protein sequence ID" value="KLO03777.1"/>
    <property type="molecule type" value="Genomic_DNA"/>
</dbReference>
<dbReference type="AlphaFoldDB" id="A0A0H2QXT8"/>